<feature type="transmembrane region" description="Helical" evidence="2">
    <location>
        <begin position="122"/>
        <end position="139"/>
    </location>
</feature>
<keyword evidence="4" id="KW-1185">Reference proteome</keyword>
<feature type="region of interest" description="Disordered" evidence="1">
    <location>
        <begin position="1"/>
        <end position="21"/>
    </location>
</feature>
<evidence type="ECO:0000313" key="3">
    <source>
        <dbReference type="EMBL" id="GIG18112.1"/>
    </source>
</evidence>
<dbReference type="RefSeq" id="WP_203671921.1">
    <property type="nucleotide sequence ID" value="NZ_BAAATT010000013.1"/>
</dbReference>
<feature type="transmembrane region" description="Helical" evidence="2">
    <location>
        <begin position="26"/>
        <end position="44"/>
    </location>
</feature>
<evidence type="ECO:0000256" key="1">
    <source>
        <dbReference type="SAM" id="MobiDB-lite"/>
    </source>
</evidence>
<evidence type="ECO:0000256" key="2">
    <source>
        <dbReference type="SAM" id="Phobius"/>
    </source>
</evidence>
<organism evidence="3 4">
    <name type="scientific">Catellatospora methionotrophica</name>
    <dbReference type="NCBI Taxonomy" id="121620"/>
    <lineage>
        <taxon>Bacteria</taxon>
        <taxon>Bacillati</taxon>
        <taxon>Actinomycetota</taxon>
        <taxon>Actinomycetes</taxon>
        <taxon>Micromonosporales</taxon>
        <taxon>Micromonosporaceae</taxon>
        <taxon>Catellatospora</taxon>
    </lineage>
</organism>
<keyword evidence="2" id="KW-1133">Transmembrane helix</keyword>
<protein>
    <submittedName>
        <fullName evidence="3">Uncharacterized protein</fullName>
    </submittedName>
</protein>
<dbReference type="EMBL" id="BONJ01000037">
    <property type="protein sequence ID" value="GIG18112.1"/>
    <property type="molecule type" value="Genomic_DNA"/>
</dbReference>
<accession>A0A8J3LF09</accession>
<name>A0A8J3LF09_9ACTN</name>
<feature type="transmembrane region" description="Helical" evidence="2">
    <location>
        <begin position="98"/>
        <end position="116"/>
    </location>
</feature>
<dbReference type="Proteomes" id="UP000660339">
    <property type="component" value="Unassembled WGS sequence"/>
</dbReference>
<gene>
    <name evidence="3" type="ORF">Cme02nite_64440</name>
</gene>
<keyword evidence="2" id="KW-0812">Transmembrane</keyword>
<reference evidence="3" key="1">
    <citation type="submission" date="2021-01" db="EMBL/GenBank/DDBJ databases">
        <title>Whole genome shotgun sequence of Catellatospora methionotrophica NBRC 14553.</title>
        <authorList>
            <person name="Komaki H."/>
            <person name="Tamura T."/>
        </authorList>
    </citation>
    <scope>NUCLEOTIDE SEQUENCE</scope>
    <source>
        <strain evidence="3">NBRC 14553</strain>
    </source>
</reference>
<dbReference type="AlphaFoldDB" id="A0A8J3LF09"/>
<sequence length="188" mass="19956">MPDDSGTTRDVPTPGRTHARGPVRQVATAAVAIALLPAGVWLSAQVRPGPALHDVALFAHLGFLILGFGAVLVADYFFALWVLGRTTLAEAMANTSRLHLLVWSGVVGLIGSGALLRPDLGKGFTILKLVLVAALVINGTQAMVLDRRIRSLAGRPPVRLLLWGALTAVISQVSWWGAVVIGYLNTRR</sequence>
<keyword evidence="2" id="KW-0472">Membrane</keyword>
<proteinExistence type="predicted"/>
<comment type="caution">
    <text evidence="3">The sequence shown here is derived from an EMBL/GenBank/DDBJ whole genome shotgun (WGS) entry which is preliminary data.</text>
</comment>
<feature type="transmembrane region" description="Helical" evidence="2">
    <location>
        <begin position="56"/>
        <end position="78"/>
    </location>
</feature>
<feature type="transmembrane region" description="Helical" evidence="2">
    <location>
        <begin position="160"/>
        <end position="184"/>
    </location>
</feature>
<evidence type="ECO:0000313" key="4">
    <source>
        <dbReference type="Proteomes" id="UP000660339"/>
    </source>
</evidence>